<name>A0AB39V152_9GAMM</name>
<sequence>MSDERMKETLSALMDDEATELEVRRMLMQGDQEALQATWSRYHQVRAVLREEESDWATVDLLAGIHAALDGEDEPAAGREAPIRAAPAATALPDSVPTEVRSGWLGWLGGAVAAAVLVAGVWLAQPVGPDAAGQVAELDPAVQPQLQAYLMKHLQYSAMNSGQLIAYARLNSADPLGE</sequence>
<dbReference type="Pfam" id="PF03872">
    <property type="entry name" value="RseA_N"/>
    <property type="match status" value="1"/>
</dbReference>
<dbReference type="AlphaFoldDB" id="A0AB39V152"/>
<keyword evidence="1" id="KW-0472">Membrane</keyword>
<dbReference type="PANTHER" id="PTHR38104">
    <property type="match status" value="1"/>
</dbReference>
<dbReference type="InterPro" id="IPR052383">
    <property type="entry name" value="Anti-sigma-E_RseA-like"/>
</dbReference>
<accession>A0AB39V152</accession>
<dbReference type="EMBL" id="CP154858">
    <property type="protein sequence ID" value="XDT73821.1"/>
    <property type="molecule type" value="Genomic_DNA"/>
</dbReference>
<dbReference type="CDD" id="cd16328">
    <property type="entry name" value="RseA_N"/>
    <property type="match status" value="1"/>
</dbReference>
<keyword evidence="1" id="KW-0812">Transmembrane</keyword>
<dbReference type="PANTHER" id="PTHR38104:SF1">
    <property type="entry name" value="ANTI-SIGMA-E FACTOR RSEA"/>
    <property type="match status" value="1"/>
</dbReference>
<organism evidence="3">
    <name type="scientific">Thermohahella caldifontis</name>
    <dbReference type="NCBI Taxonomy" id="3142973"/>
    <lineage>
        <taxon>Bacteria</taxon>
        <taxon>Pseudomonadati</taxon>
        <taxon>Pseudomonadota</taxon>
        <taxon>Gammaproteobacteria</taxon>
        <taxon>Oceanospirillales</taxon>
        <taxon>Hahellaceae</taxon>
        <taxon>Thermohahella</taxon>
    </lineage>
</organism>
<dbReference type="InterPro" id="IPR036147">
    <property type="entry name" value="Anti-sigma_E_RseA_N_sf"/>
</dbReference>
<proteinExistence type="predicted"/>
<dbReference type="GO" id="GO:0016989">
    <property type="term" value="F:sigma factor antagonist activity"/>
    <property type="evidence" value="ECO:0007669"/>
    <property type="project" value="InterPro"/>
</dbReference>
<feature type="transmembrane region" description="Helical" evidence="1">
    <location>
        <begin position="104"/>
        <end position="124"/>
    </location>
</feature>
<evidence type="ECO:0000313" key="3">
    <source>
        <dbReference type="EMBL" id="XDT73821.1"/>
    </source>
</evidence>
<gene>
    <name evidence="3" type="ORF">AAIA72_07595</name>
</gene>
<dbReference type="Gene3D" id="1.10.10.880">
    <property type="entry name" value="Anti sigma-E protein RseA, N-terminal domain"/>
    <property type="match status" value="1"/>
</dbReference>
<reference evidence="3" key="1">
    <citation type="submission" date="2024-05" db="EMBL/GenBank/DDBJ databases">
        <title>Genome sequencing of novel strain.</title>
        <authorList>
            <person name="Ganbat D."/>
            <person name="Ganbat S."/>
            <person name="Lee S.-J."/>
        </authorList>
    </citation>
    <scope>NUCLEOTIDE SEQUENCE</scope>
    <source>
        <strain evidence="3">SMD15-11</strain>
    </source>
</reference>
<keyword evidence="1" id="KW-1133">Transmembrane helix</keyword>
<dbReference type="SUPFAM" id="SSF89069">
    <property type="entry name" value="N-terminal, cytoplasmic domain of anti-sigmaE factor RseA"/>
    <property type="match status" value="1"/>
</dbReference>
<evidence type="ECO:0000256" key="1">
    <source>
        <dbReference type="SAM" id="Phobius"/>
    </source>
</evidence>
<dbReference type="RefSeq" id="WP_369602800.1">
    <property type="nucleotide sequence ID" value="NZ_CP154858.1"/>
</dbReference>
<feature type="domain" description="Anti sigma-E protein RseA N-terminal" evidence="2">
    <location>
        <begin position="7"/>
        <end position="81"/>
    </location>
</feature>
<dbReference type="InterPro" id="IPR005572">
    <property type="entry name" value="Anti-sigma_E_RseA_N"/>
</dbReference>
<dbReference type="KEGG" id="tcd:AAIA72_07595"/>
<protein>
    <submittedName>
        <fullName evidence="3">Sigma-E factor negative regulatory protein</fullName>
    </submittedName>
</protein>
<evidence type="ECO:0000259" key="2">
    <source>
        <dbReference type="Pfam" id="PF03872"/>
    </source>
</evidence>